<dbReference type="InterPro" id="IPR035905">
    <property type="entry name" value="Barstar-like_sf"/>
</dbReference>
<gene>
    <name evidence="3" type="ORF">CBW65_14750</name>
</gene>
<reference evidence="4" key="1">
    <citation type="submission" date="2017-05" db="EMBL/GenBank/DDBJ databases">
        <authorList>
            <person name="Sung H."/>
        </authorList>
    </citation>
    <scope>NUCLEOTIDE SEQUENCE [LARGE SCALE GENOMIC DNA]</scope>
    <source>
        <strain evidence="4">AR23208</strain>
    </source>
</reference>
<dbReference type="KEGG" id="tum:CBW65_14750"/>
<evidence type="ECO:0000313" key="4">
    <source>
        <dbReference type="Proteomes" id="UP000195437"/>
    </source>
</evidence>
<feature type="domain" description="Barstar (barnase inhibitor)" evidence="2">
    <location>
        <begin position="2"/>
        <end position="86"/>
    </location>
</feature>
<accession>A0A1Y0ITR0</accession>
<proteinExistence type="inferred from homology"/>
<dbReference type="Pfam" id="PF01337">
    <property type="entry name" value="Barstar"/>
    <property type="match status" value="1"/>
</dbReference>
<keyword evidence="4" id="KW-1185">Reference proteome</keyword>
<dbReference type="SUPFAM" id="SSF52038">
    <property type="entry name" value="Barstar-related"/>
    <property type="match status" value="1"/>
</dbReference>
<dbReference type="InterPro" id="IPR000468">
    <property type="entry name" value="Barstar"/>
</dbReference>
<organism evidence="3 4">
    <name type="scientific">Tumebacillus avium</name>
    <dbReference type="NCBI Taxonomy" id="1903704"/>
    <lineage>
        <taxon>Bacteria</taxon>
        <taxon>Bacillati</taxon>
        <taxon>Bacillota</taxon>
        <taxon>Bacilli</taxon>
        <taxon>Bacillales</taxon>
        <taxon>Alicyclobacillaceae</taxon>
        <taxon>Tumebacillus</taxon>
    </lineage>
</organism>
<dbReference type="Gene3D" id="3.30.370.10">
    <property type="entry name" value="Barstar-like"/>
    <property type="match status" value="1"/>
</dbReference>
<dbReference type="EMBL" id="CP021434">
    <property type="protein sequence ID" value="ARU63921.1"/>
    <property type="molecule type" value="Genomic_DNA"/>
</dbReference>
<evidence type="ECO:0000256" key="1">
    <source>
        <dbReference type="ARBA" id="ARBA00006845"/>
    </source>
</evidence>
<comment type="similarity">
    <text evidence="1">Belongs to the barstar family.</text>
</comment>
<dbReference type="AlphaFoldDB" id="A0A1Y0ITR0"/>
<evidence type="ECO:0000259" key="2">
    <source>
        <dbReference type="Pfam" id="PF01337"/>
    </source>
</evidence>
<name>A0A1Y0ITR0_9BACL</name>
<protein>
    <recommendedName>
        <fullName evidence="2">Barstar (barnase inhibitor) domain-containing protein</fullName>
    </recommendedName>
</protein>
<dbReference type="OrthoDB" id="7575400at2"/>
<sequence>MKGSAARDYDSFFLEIALAFPFPDYFGRNWPALNDCLNDLDWLDADSYLLCIADADQLLLDHEAHLPTFVKYLKKSVKEWVNGRDDEEFPTLPTPFHVVFHCTPEQEQTLRDRLTTANMLIEKTCAL</sequence>
<dbReference type="Proteomes" id="UP000195437">
    <property type="component" value="Chromosome"/>
</dbReference>
<evidence type="ECO:0000313" key="3">
    <source>
        <dbReference type="EMBL" id="ARU63921.1"/>
    </source>
</evidence>